<evidence type="ECO:0000313" key="1">
    <source>
        <dbReference type="EMBL" id="CUM90225.1"/>
    </source>
</evidence>
<evidence type="ECO:0000313" key="12">
    <source>
        <dbReference type="Proteomes" id="UP000286561"/>
    </source>
</evidence>
<dbReference type="EMBL" id="QSOE01000050">
    <property type="protein sequence ID" value="RGI87113.1"/>
    <property type="molecule type" value="Genomic_DNA"/>
</dbReference>
<dbReference type="EMBL" id="CYYC01000009">
    <property type="protein sequence ID" value="CUM90225.1"/>
    <property type="molecule type" value="Genomic_DNA"/>
</dbReference>
<organism evidence="2 8">
    <name type="scientific">Anaerobutyricum hallii</name>
    <dbReference type="NCBI Taxonomy" id="39488"/>
    <lineage>
        <taxon>Bacteria</taxon>
        <taxon>Bacillati</taxon>
        <taxon>Bacillota</taxon>
        <taxon>Clostridia</taxon>
        <taxon>Lachnospirales</taxon>
        <taxon>Lachnospiraceae</taxon>
        <taxon>Anaerobutyricum</taxon>
    </lineage>
</organism>
<reference evidence="9 10" key="2">
    <citation type="submission" date="2018-08" db="EMBL/GenBank/DDBJ databases">
        <title>A genome reference for cultivated species of the human gut microbiota.</title>
        <authorList>
            <person name="Zou Y."/>
            <person name="Xue W."/>
            <person name="Luo G."/>
        </authorList>
    </citation>
    <scope>NUCLEOTIDE SEQUENCE [LARGE SCALE GENOMIC DNA]</scope>
    <source>
        <strain evidence="6 10">AF31-17AC</strain>
        <strain evidence="5 11">AM34-3LB</strain>
        <strain evidence="4 12">AM48-23BH</strain>
        <strain evidence="3 9">TM10-1AC</strain>
    </source>
</reference>
<dbReference type="RefSeq" id="WP_005343977.1">
    <property type="nucleotide sequence ID" value="NZ_BLYK01000006.1"/>
</dbReference>
<dbReference type="Proteomes" id="UP000262524">
    <property type="component" value="Unassembled WGS sequence"/>
</dbReference>
<dbReference type="OrthoDB" id="9815953at2"/>
<evidence type="ECO:0000313" key="7">
    <source>
        <dbReference type="Proteomes" id="UP000095390"/>
    </source>
</evidence>
<dbReference type="InterPro" id="IPR023430">
    <property type="entry name" value="Pept_HybD-like_dom_sf"/>
</dbReference>
<dbReference type="GO" id="GO:0008233">
    <property type="term" value="F:peptidase activity"/>
    <property type="evidence" value="ECO:0007669"/>
    <property type="project" value="UniProtKB-KW"/>
</dbReference>
<dbReference type="Proteomes" id="UP000095390">
    <property type="component" value="Unassembled WGS sequence"/>
</dbReference>
<dbReference type="NCBIfam" id="TIGR02841">
    <property type="entry name" value="spore_YyaC"/>
    <property type="match status" value="1"/>
</dbReference>
<dbReference type="GeneID" id="75049792"/>
<evidence type="ECO:0000313" key="5">
    <source>
        <dbReference type="EMBL" id="RHC61039.1"/>
    </source>
</evidence>
<dbReference type="EMBL" id="CYZL01000008">
    <property type="protein sequence ID" value="CUO13516.1"/>
    <property type="molecule type" value="Genomic_DNA"/>
</dbReference>
<dbReference type="Proteomes" id="UP000283700">
    <property type="component" value="Unassembled WGS sequence"/>
</dbReference>
<protein>
    <submittedName>
        <fullName evidence="2">Putative sporulation protein YyaC</fullName>
    </submittedName>
    <submittedName>
        <fullName evidence="3">Spore protease YyaC</fullName>
    </submittedName>
</protein>
<dbReference type="Pfam" id="PF06866">
    <property type="entry name" value="DUF1256"/>
    <property type="match status" value="1"/>
</dbReference>
<evidence type="ECO:0000313" key="6">
    <source>
        <dbReference type="EMBL" id="RHN15272.1"/>
    </source>
</evidence>
<evidence type="ECO:0000313" key="3">
    <source>
        <dbReference type="EMBL" id="RGI87113.1"/>
    </source>
</evidence>
<gene>
    <name evidence="3" type="primary">yyaC</name>
    <name evidence="5" type="ORF">DW833_13660</name>
    <name evidence="4" type="ORF">DW972_09730</name>
    <name evidence="6" type="ORF">DWZ29_04630</name>
    <name evidence="3" type="ORF">DXD91_08620</name>
    <name evidence="2" type="ORF">ERS852450_01242</name>
    <name evidence="1" type="ORF">ERS852578_00966</name>
</gene>
<evidence type="ECO:0000313" key="4">
    <source>
        <dbReference type="EMBL" id="RGZ81873.1"/>
    </source>
</evidence>
<dbReference type="Proteomes" id="UP000286561">
    <property type="component" value="Unassembled WGS sequence"/>
</dbReference>
<dbReference type="InterPro" id="IPR009665">
    <property type="entry name" value="YyaC"/>
</dbReference>
<name>A0A174CPK1_9FIRM</name>
<dbReference type="Proteomes" id="UP000095679">
    <property type="component" value="Unassembled WGS sequence"/>
</dbReference>
<evidence type="ECO:0000313" key="2">
    <source>
        <dbReference type="EMBL" id="CUO13516.1"/>
    </source>
</evidence>
<proteinExistence type="predicted"/>
<dbReference type="EMBL" id="QSEP01000060">
    <property type="protein sequence ID" value="RGZ81873.1"/>
    <property type="molecule type" value="Genomic_DNA"/>
</dbReference>
<evidence type="ECO:0000313" key="10">
    <source>
        <dbReference type="Proteomes" id="UP000283700"/>
    </source>
</evidence>
<sequence>MNFNIKKEKRYQYFAPDNASTIPFSIALNNHITYLNKKFEDLVLLCIGTDKITGDCLGPLVGSKLKQRKFPYPLYGTLEKPLHAGNLTEQLPEISLVHPDACTLAIDAAVGTKNHIGLVSLSRQPLSPGKGVARPLCPVGDISITGIINEASVSSEILLPYTSLYLVDKLAEYICKGILNSDLPQAR</sequence>
<evidence type="ECO:0000313" key="11">
    <source>
        <dbReference type="Proteomes" id="UP000284621"/>
    </source>
</evidence>
<keyword evidence="11" id="KW-1185">Reference proteome</keyword>
<evidence type="ECO:0000313" key="8">
    <source>
        <dbReference type="Proteomes" id="UP000095679"/>
    </source>
</evidence>
<keyword evidence="3" id="KW-0645">Protease</keyword>
<accession>A0A174CPK1</accession>
<dbReference type="EMBL" id="QSID01000018">
    <property type="protein sequence ID" value="RHC61039.1"/>
    <property type="molecule type" value="Genomic_DNA"/>
</dbReference>
<dbReference type="Proteomes" id="UP000284621">
    <property type="component" value="Unassembled WGS sequence"/>
</dbReference>
<keyword evidence="3" id="KW-0378">Hydrolase</keyword>
<dbReference type="SUPFAM" id="SSF53163">
    <property type="entry name" value="HybD-like"/>
    <property type="match status" value="1"/>
</dbReference>
<reference evidence="7 8" key="1">
    <citation type="submission" date="2015-09" db="EMBL/GenBank/DDBJ databases">
        <authorList>
            <consortium name="Pathogen Informatics"/>
        </authorList>
    </citation>
    <scope>NUCLEOTIDE SEQUENCE [LARGE SCALE GENOMIC DNA]</scope>
    <source>
        <strain evidence="2 8">2789STDY5834835</strain>
        <strain evidence="1 7">2789STDY5834966</strain>
    </source>
</reference>
<dbReference type="EMBL" id="QRQO01000009">
    <property type="protein sequence ID" value="RHN15272.1"/>
    <property type="molecule type" value="Genomic_DNA"/>
</dbReference>
<evidence type="ECO:0000313" key="9">
    <source>
        <dbReference type="Proteomes" id="UP000262524"/>
    </source>
</evidence>
<dbReference type="GO" id="GO:0006508">
    <property type="term" value="P:proteolysis"/>
    <property type="evidence" value="ECO:0007669"/>
    <property type="project" value="UniProtKB-KW"/>
</dbReference>
<dbReference type="AlphaFoldDB" id="A0A174CPK1"/>